<keyword evidence="2" id="KW-1185">Reference proteome</keyword>
<dbReference type="EMBL" id="ARYC01005476">
    <property type="protein sequence ID" value="KEJ82732.1"/>
    <property type="molecule type" value="Genomic_DNA"/>
</dbReference>
<proteinExistence type="predicted"/>
<gene>
    <name evidence="1" type="ORF">OXYTRIMIC_419</name>
</gene>
<evidence type="ECO:0000313" key="2">
    <source>
        <dbReference type="Proteomes" id="UP000053232"/>
    </source>
</evidence>
<reference evidence="2" key="1">
    <citation type="journal article" date="2014" name="Cell">
        <title>The Architecture of a Scrambled Genome Reveals Massive Levels of Genomic Rearrangement during Development.</title>
        <authorList>
            <person name="Chen X."/>
            <person name="Bracht J.R."/>
            <person name="Goldman A.D."/>
            <person name="Dolzhenko E."/>
            <person name="Clay D.M."/>
            <person name="Swart E.C."/>
            <person name="Perlman D.H."/>
            <person name="Doak T.G."/>
            <person name="Stuart A."/>
            <person name="Amemiya C.T."/>
            <person name="Sebra R.P."/>
            <person name="Landweber L.F."/>
        </authorList>
    </citation>
    <scope>NUCLEOTIDE SEQUENCE [LARGE SCALE GENOMIC DNA]</scope>
    <source>
        <strain evidence="2">JRB310</strain>
    </source>
</reference>
<comment type="caution">
    <text evidence="1">The sequence shown here is derived from an EMBL/GenBank/DDBJ whole genome shotgun (WGS) entry which is preliminary data.</text>
</comment>
<dbReference type="AlphaFoldDB" id="A0A073IBE1"/>
<name>A0A073IBE1_9SPIT</name>
<evidence type="ECO:0000313" key="1">
    <source>
        <dbReference type="EMBL" id="KEJ82732.1"/>
    </source>
</evidence>
<protein>
    <submittedName>
        <fullName evidence="1">Uncharacterized protein</fullName>
    </submittedName>
</protein>
<sequence length="319" mass="37729">MMRETVDGILGEENTSLHRPMVEEEIQFRIMARELFPPINGKKELKYAPEDTIEDQTMAEYTRRPDSTHVRHQDECKSYYSDLINSSTYNIMKESPEQKVVVEPFDTGLRSDMLAQGVTAPFYQQSSLKSQPLRKSENDQIINEQIKQFKKQLFSSNDLHNNITALIKQKKLKKQQVLDRALQRKFVKPSPEQVHLERYYKLTIRLIKEAERKECNALRDQLHYATYGLHAITKSRESRIQQENLQGHICCKKLIRSRLFQKNRFYKHTKNCILKPECRLFVKQVQGRVIDVMQRLFKTPEESLSRYISTLFRDTLQTN</sequence>
<accession>A0A073IBE1</accession>
<organism evidence="1 2">
    <name type="scientific">Oxytricha trifallax</name>
    <dbReference type="NCBI Taxonomy" id="1172189"/>
    <lineage>
        <taxon>Eukaryota</taxon>
        <taxon>Sar</taxon>
        <taxon>Alveolata</taxon>
        <taxon>Ciliophora</taxon>
        <taxon>Intramacronucleata</taxon>
        <taxon>Spirotrichea</taxon>
        <taxon>Stichotrichia</taxon>
        <taxon>Sporadotrichida</taxon>
        <taxon>Oxytrichidae</taxon>
        <taxon>Oxytrichinae</taxon>
        <taxon>Oxytricha</taxon>
    </lineage>
</organism>
<dbReference type="Proteomes" id="UP000053232">
    <property type="component" value="Unassembled WGS sequence"/>
</dbReference>